<dbReference type="InterPro" id="IPR025178">
    <property type="entry name" value="Lnb_N"/>
</dbReference>
<evidence type="ECO:0000313" key="6">
    <source>
        <dbReference type="EMBL" id="MDT0619702.1"/>
    </source>
</evidence>
<reference evidence="6 7" key="1">
    <citation type="submission" date="2023-09" db="EMBL/GenBank/DDBJ databases">
        <authorList>
            <person name="Rey-Velasco X."/>
        </authorList>
    </citation>
    <scope>NUCLEOTIDE SEQUENCE [LARGE SCALE GENOMIC DNA]</scope>
    <source>
        <strain evidence="6 7">P385</strain>
    </source>
</reference>
<feature type="compositionally biased region" description="Pro residues" evidence="1">
    <location>
        <begin position="383"/>
        <end position="394"/>
    </location>
</feature>
<feature type="domain" description="DUF7843" evidence="5">
    <location>
        <begin position="32"/>
        <end position="103"/>
    </location>
</feature>
<name>A0ABU3BB49_9GAMM</name>
<keyword evidence="7" id="KW-1185">Reference proteome</keyword>
<feature type="domain" description="Lnb N-terminal periplasmic" evidence="3">
    <location>
        <begin position="118"/>
        <end position="289"/>
    </location>
</feature>
<dbReference type="Pfam" id="PF25222">
    <property type="entry name" value="DUF7840"/>
    <property type="match status" value="1"/>
</dbReference>
<comment type="caution">
    <text evidence="6">The sequence shown here is derived from an EMBL/GenBank/DDBJ whole genome shotgun (WGS) entry which is preliminary data.</text>
</comment>
<organism evidence="6 7">
    <name type="scientific">Spectribacter acetivorans</name>
    <dbReference type="NCBI Taxonomy" id="3075603"/>
    <lineage>
        <taxon>Bacteria</taxon>
        <taxon>Pseudomonadati</taxon>
        <taxon>Pseudomonadota</taxon>
        <taxon>Gammaproteobacteria</taxon>
        <taxon>Salinisphaerales</taxon>
        <taxon>Salinisphaeraceae</taxon>
        <taxon>Spectribacter</taxon>
    </lineage>
</organism>
<protein>
    <submittedName>
        <fullName evidence="6">DUF4105 domain-containing protein</fullName>
    </submittedName>
</protein>
<dbReference type="Pfam" id="PF25225">
    <property type="entry name" value="DUF7843"/>
    <property type="match status" value="1"/>
</dbReference>
<proteinExistence type="predicted"/>
<feature type="domain" description="DUF7840" evidence="4">
    <location>
        <begin position="394"/>
        <end position="616"/>
    </location>
</feature>
<sequence>MIRAALILCLSTAAAIAHSHAAPTDADFTAWAASNRWQALMHMNPGATLRDVGASYVDDPDFFLAESGKRDPRAELVASHAALRQADSDAICRFPARYRFLAERLDWPRDAAFDHCEEYPEWREKMPTGQLVLAFPAAYLNSPSSMFGHTLLRLDPEPDPDSTWLSRAINFGARVNPNENSLFYIWRGLGGGYPGHFSLTAYVEKIRDYAHLENRDIWEYALNLDADELDWLVSHLWELRNINFDYFFFDENCSFRLLELIKVARPRAPLIEDFRFAELPVNTVRTLYRAGLVTERRYRPSKANELEFAAANLSDPELALARQLVDDPAAAETPAFQSHSPDRRHRIARVAYQALRLESRDQARTDDVARHSLALLRVVQRNPAPPAPEPPEPAAPETGHGTEMARFGLGSRGGSSFVEAGYRLTYHDVLDPVTGFLRGAGIEGMDINLRLDEAEGLVLESLDLVNIRSLAPRGAFVKPTSWFVHGGLERVRADADGDTDDRRQALFLQGGPGATWQLGNWLVYGLATARAEQVSGAEPAVRLGAGPEFGALYQRPDWQLGLMQTSRWYEAGFARHRSELTLNLPVTAQDAVRLGCDYRDWSGGDEVGCRVALRHFFD</sequence>
<evidence type="ECO:0000259" key="3">
    <source>
        <dbReference type="Pfam" id="PF13387"/>
    </source>
</evidence>
<evidence type="ECO:0000256" key="2">
    <source>
        <dbReference type="SAM" id="SignalP"/>
    </source>
</evidence>
<evidence type="ECO:0000313" key="7">
    <source>
        <dbReference type="Proteomes" id="UP001259982"/>
    </source>
</evidence>
<feature type="region of interest" description="Disordered" evidence="1">
    <location>
        <begin position="380"/>
        <end position="408"/>
    </location>
</feature>
<gene>
    <name evidence="6" type="ORF">RM531_14580</name>
</gene>
<accession>A0ABU3BB49</accession>
<dbReference type="Pfam" id="PF13387">
    <property type="entry name" value="Lnb_N"/>
    <property type="match status" value="1"/>
</dbReference>
<evidence type="ECO:0000256" key="1">
    <source>
        <dbReference type="SAM" id="MobiDB-lite"/>
    </source>
</evidence>
<feature type="signal peptide" evidence="2">
    <location>
        <begin position="1"/>
        <end position="21"/>
    </location>
</feature>
<dbReference type="EMBL" id="JAVRHY010000019">
    <property type="protein sequence ID" value="MDT0619702.1"/>
    <property type="molecule type" value="Genomic_DNA"/>
</dbReference>
<dbReference type="InterPro" id="IPR057162">
    <property type="entry name" value="DUF7840"/>
</dbReference>
<dbReference type="InterPro" id="IPR057165">
    <property type="entry name" value="DUF7843"/>
</dbReference>
<dbReference type="RefSeq" id="WP_311660304.1">
    <property type="nucleotide sequence ID" value="NZ_JAVRHY010000019.1"/>
</dbReference>
<feature type="chain" id="PRO_5045764093" evidence="2">
    <location>
        <begin position="22"/>
        <end position="618"/>
    </location>
</feature>
<evidence type="ECO:0000259" key="4">
    <source>
        <dbReference type="Pfam" id="PF25222"/>
    </source>
</evidence>
<evidence type="ECO:0000259" key="5">
    <source>
        <dbReference type="Pfam" id="PF25225"/>
    </source>
</evidence>
<keyword evidence="2" id="KW-0732">Signal</keyword>
<dbReference type="Proteomes" id="UP001259982">
    <property type="component" value="Unassembled WGS sequence"/>
</dbReference>